<sequence length="468" mass="49609">MGIKYSNILVYWWIELSQVIDEITRALTSAITDIVSYLPRVIGAIVIIIIGYVIGLLAKSAVTVAISRFLGRLLERTRFGRSIKEAGIDYAGLIGGAIMALIFVASLTAAVGVLALPGDISVIVSSATRALFNIVAGITILIIGIPLAIMAAEWVSSLIFVTTGEKHEVASSLAFSIVSIVLVVLVLSVAFVVMFNYTLLLDYIVESGPRFVGAGIILLTGYLLGHGIGKIVSVIVERVVAKPLEVSEIGRAIKESNIDLPGLIGGLAKGFVIVVAIVAAFSLLRIEGFAGELLSSIAFYLPRLIGGIAVLTLGLVLSVILAKYIGGFLKTVFKGKFEDLGSLAENLIMLGLIVSVVAIALNILELGGSLVYPLILGVVVIVTGVFIAEIIGKLIRESHPTYEKMVPFLESLIVLLFVIVGVSGIFSQFTEVSRVIAVLSIGLSIAFALVLIPIAIYYARLSWKEASA</sequence>
<feature type="transmembrane region" description="Helical" evidence="1">
    <location>
        <begin position="90"/>
        <end position="114"/>
    </location>
</feature>
<proteinExistence type="predicted"/>
<evidence type="ECO:0000256" key="1">
    <source>
        <dbReference type="SAM" id="Phobius"/>
    </source>
</evidence>
<evidence type="ECO:0000313" key="3">
    <source>
        <dbReference type="EMBL" id="HGQ59736.1"/>
    </source>
</evidence>
<feature type="transmembrane region" description="Helical" evidence="1">
    <location>
        <begin position="41"/>
        <end position="70"/>
    </location>
</feature>
<keyword evidence="1" id="KW-1133">Transmembrane helix</keyword>
<protein>
    <submittedName>
        <fullName evidence="2">Uncharacterized protein</fullName>
    </submittedName>
</protein>
<keyword evidence="1" id="KW-0812">Transmembrane</keyword>
<dbReference type="AlphaFoldDB" id="A0A7C4D8X7"/>
<feature type="transmembrane region" description="Helical" evidence="1">
    <location>
        <begin position="134"/>
        <end position="161"/>
    </location>
</feature>
<feature type="transmembrane region" description="Helical" evidence="1">
    <location>
        <begin position="435"/>
        <end position="459"/>
    </location>
</feature>
<feature type="transmembrane region" description="Helical" evidence="1">
    <location>
        <begin position="304"/>
        <end position="326"/>
    </location>
</feature>
<name>A0A7C4D8X7_STAMA</name>
<dbReference type="Pfam" id="PF05552">
    <property type="entry name" value="MS_channel_1st_1"/>
    <property type="match status" value="2"/>
</dbReference>
<feature type="transmembrane region" description="Helical" evidence="1">
    <location>
        <begin position="370"/>
        <end position="391"/>
    </location>
</feature>
<feature type="transmembrane region" description="Helical" evidence="1">
    <location>
        <begin position="211"/>
        <end position="240"/>
    </location>
</feature>
<comment type="caution">
    <text evidence="2">The sequence shown here is derived from an EMBL/GenBank/DDBJ whole genome shotgun (WGS) entry which is preliminary data.</text>
</comment>
<dbReference type="EMBL" id="DTBJ01000034">
    <property type="protein sequence ID" value="HGM58856.1"/>
    <property type="molecule type" value="Genomic_DNA"/>
</dbReference>
<reference evidence="2" key="1">
    <citation type="journal article" date="2020" name="mSystems">
        <title>Genome- and Community-Level Interaction Insights into Carbon Utilization and Element Cycling Functions of Hydrothermarchaeota in Hydrothermal Sediment.</title>
        <authorList>
            <person name="Zhou Z."/>
            <person name="Liu Y."/>
            <person name="Xu W."/>
            <person name="Pan J."/>
            <person name="Luo Z.H."/>
            <person name="Li M."/>
        </authorList>
    </citation>
    <scope>NUCLEOTIDE SEQUENCE [LARGE SCALE GENOMIC DNA]</scope>
    <source>
        <strain evidence="3">SpSt-638</strain>
        <strain evidence="2">SpSt-642</strain>
    </source>
</reference>
<evidence type="ECO:0000313" key="2">
    <source>
        <dbReference type="EMBL" id="HGM58856.1"/>
    </source>
</evidence>
<gene>
    <name evidence="3" type="ORF">ENU09_03365</name>
    <name evidence="2" type="ORF">ENU14_04650</name>
</gene>
<dbReference type="InterPro" id="IPR008910">
    <property type="entry name" value="MSC_TM_helix"/>
</dbReference>
<organism evidence="2">
    <name type="scientific">Staphylothermus marinus</name>
    <dbReference type="NCBI Taxonomy" id="2280"/>
    <lineage>
        <taxon>Archaea</taxon>
        <taxon>Thermoproteota</taxon>
        <taxon>Thermoprotei</taxon>
        <taxon>Desulfurococcales</taxon>
        <taxon>Desulfurococcaceae</taxon>
        <taxon>Staphylothermus</taxon>
    </lineage>
</organism>
<feature type="transmembrane region" description="Helical" evidence="1">
    <location>
        <begin position="412"/>
        <end position="429"/>
    </location>
</feature>
<feature type="transmembrane region" description="Helical" evidence="1">
    <location>
        <begin position="260"/>
        <end position="284"/>
    </location>
</feature>
<dbReference type="EMBL" id="DTBE01000086">
    <property type="protein sequence ID" value="HGQ59736.1"/>
    <property type="molecule type" value="Genomic_DNA"/>
</dbReference>
<feature type="transmembrane region" description="Helical" evidence="1">
    <location>
        <begin position="347"/>
        <end position="364"/>
    </location>
</feature>
<keyword evidence="1" id="KW-0472">Membrane</keyword>
<feature type="transmembrane region" description="Helical" evidence="1">
    <location>
        <begin position="173"/>
        <end position="199"/>
    </location>
</feature>
<accession>A0A7C4D8X7</accession>